<dbReference type="EMBL" id="SNZP01000001">
    <property type="protein sequence ID" value="TDR82824.1"/>
    <property type="molecule type" value="Genomic_DNA"/>
</dbReference>
<dbReference type="PROSITE" id="PS50111">
    <property type="entry name" value="CHEMOTAXIS_TRANSDUC_2"/>
    <property type="match status" value="1"/>
</dbReference>
<keyword evidence="12" id="KW-1185">Reference proteome</keyword>
<reference evidence="11 12" key="1">
    <citation type="submission" date="2019-03" db="EMBL/GenBank/DDBJ databases">
        <title>Genomic Encyclopedia of Type Strains, Phase III (KMG-III): the genomes of soil and plant-associated and newly described type strains.</title>
        <authorList>
            <person name="Whitman W."/>
        </authorList>
    </citation>
    <scope>NUCLEOTIDE SEQUENCE [LARGE SCALE GENOMIC DNA]</scope>
    <source>
        <strain evidence="11 12">CECT 8976</strain>
    </source>
</reference>
<dbReference type="PROSITE" id="PS50885">
    <property type="entry name" value="HAMP"/>
    <property type="match status" value="1"/>
</dbReference>
<evidence type="ECO:0000313" key="11">
    <source>
        <dbReference type="EMBL" id="TDR82824.1"/>
    </source>
</evidence>
<evidence type="ECO:0000256" key="3">
    <source>
        <dbReference type="ARBA" id="ARBA00022989"/>
    </source>
</evidence>
<proteinExistence type="inferred from homology"/>
<name>A0A4R7BCP9_9NEIS</name>
<dbReference type="Proteomes" id="UP000295611">
    <property type="component" value="Unassembled WGS sequence"/>
</dbReference>
<keyword evidence="2 8" id="KW-0812">Transmembrane</keyword>
<evidence type="ECO:0000256" key="2">
    <source>
        <dbReference type="ARBA" id="ARBA00022692"/>
    </source>
</evidence>
<dbReference type="FunFam" id="1.10.287.950:FF:000001">
    <property type="entry name" value="Methyl-accepting chemotaxis sensory transducer"/>
    <property type="match status" value="1"/>
</dbReference>
<dbReference type="Pfam" id="PF00672">
    <property type="entry name" value="HAMP"/>
    <property type="match status" value="1"/>
</dbReference>
<keyword evidence="4 8" id="KW-0472">Membrane</keyword>
<comment type="similarity">
    <text evidence="6">Belongs to the methyl-accepting chemotaxis (MCP) protein family.</text>
</comment>
<dbReference type="SUPFAM" id="SSF58104">
    <property type="entry name" value="Methyl-accepting chemotaxis protein (MCP) signaling domain"/>
    <property type="match status" value="1"/>
</dbReference>
<dbReference type="CDD" id="cd06225">
    <property type="entry name" value="HAMP"/>
    <property type="match status" value="1"/>
</dbReference>
<keyword evidence="5 7" id="KW-0807">Transducer</keyword>
<evidence type="ECO:0000256" key="8">
    <source>
        <dbReference type="SAM" id="Phobius"/>
    </source>
</evidence>
<evidence type="ECO:0000259" key="10">
    <source>
        <dbReference type="PROSITE" id="PS50885"/>
    </source>
</evidence>
<dbReference type="PANTHER" id="PTHR32089">
    <property type="entry name" value="METHYL-ACCEPTING CHEMOTAXIS PROTEIN MCPB"/>
    <property type="match status" value="1"/>
</dbReference>
<dbReference type="InterPro" id="IPR004090">
    <property type="entry name" value="Chemotax_Me-accpt_rcpt"/>
</dbReference>
<organism evidence="11 12">
    <name type="scientific">Paludibacterium purpuratum</name>
    <dbReference type="NCBI Taxonomy" id="1144873"/>
    <lineage>
        <taxon>Bacteria</taxon>
        <taxon>Pseudomonadati</taxon>
        <taxon>Pseudomonadota</taxon>
        <taxon>Betaproteobacteria</taxon>
        <taxon>Neisseriales</taxon>
        <taxon>Chromobacteriaceae</taxon>
        <taxon>Paludibacterium</taxon>
    </lineage>
</organism>
<dbReference type="InterPro" id="IPR003660">
    <property type="entry name" value="HAMP_dom"/>
</dbReference>
<sequence>MKIALLDRLMLWQKFLILLLLAVGLIIPPNYLYLHTTNQTISDSLREREGVAPGRTALALLQQIQQHRGLSAAFLGASQLASERQAKQTEVDNTLAKLTGQLKDEPGEIQGQLQQIRSDWTALRDGVASRHLSTEQSYQQHTALCIFLLQVIEQVADQFGLSLDPDADAYYLMRAAYIDTPTLAEHLGELRAKGAGILAAKQVTADGKAVMISLHAMALEGSGRMGRTFKKAMSANASVQGKLGDLIDAGQKRTAEAAELARTKVVTAEAIDYPVADYIAFFTQSIDVDFQLANATLQQVDDLIAARIADQRDTRNLLGGSLLLLIVLATAIGWLVAASILRPIRQALNAAQAVASGDLTYTIESGGHNETGQMLDSLASMQQSLHTTISSSRQHAIDLADAAHALAESATKVSQASEQQSEASASMAAAVEQLTVSIGQVSHNTNDAKDASLEAEQLSKNGVEVIKKAADDIADIAHEIGSTAEMISQLGEQSQQISNIVGVIRDVADQTNLLALNAAIEAARAGEQGRGFAVVADEVRKLAERTSNATKEIAQMIQRIQTHTDQAVDSMQQTNGKVTHVVQSAQHAQTAVDSITGSAVLVEQALQVINHALQEQSSASAQLAGRVEQVAQMSEQNNAAASSAAEAARGLTTVADAMRQEVAHFKV</sequence>
<dbReference type="OrthoDB" id="343520at2"/>
<dbReference type="RefSeq" id="WP_133678148.1">
    <property type="nucleotide sequence ID" value="NZ_SNZP01000001.1"/>
</dbReference>
<evidence type="ECO:0000256" key="4">
    <source>
        <dbReference type="ARBA" id="ARBA00023136"/>
    </source>
</evidence>
<feature type="transmembrane region" description="Helical" evidence="8">
    <location>
        <begin position="317"/>
        <end position="341"/>
    </location>
</feature>
<dbReference type="AlphaFoldDB" id="A0A4R7BCP9"/>
<dbReference type="PRINTS" id="PR00260">
    <property type="entry name" value="CHEMTRNSDUCR"/>
</dbReference>
<feature type="domain" description="Methyl-accepting transducer" evidence="9">
    <location>
        <begin position="395"/>
        <end position="631"/>
    </location>
</feature>
<dbReference type="GO" id="GO:0007165">
    <property type="term" value="P:signal transduction"/>
    <property type="evidence" value="ECO:0007669"/>
    <property type="project" value="UniProtKB-KW"/>
</dbReference>
<protein>
    <submittedName>
        <fullName evidence="11">Methyl-accepting chemotaxis protein</fullName>
    </submittedName>
</protein>
<evidence type="ECO:0000256" key="5">
    <source>
        <dbReference type="ARBA" id="ARBA00023224"/>
    </source>
</evidence>
<evidence type="ECO:0000256" key="1">
    <source>
        <dbReference type="ARBA" id="ARBA00004141"/>
    </source>
</evidence>
<evidence type="ECO:0000313" key="12">
    <source>
        <dbReference type="Proteomes" id="UP000295611"/>
    </source>
</evidence>
<dbReference type="Pfam" id="PF00015">
    <property type="entry name" value="MCPsignal"/>
    <property type="match status" value="1"/>
</dbReference>
<dbReference type="GO" id="GO:0016020">
    <property type="term" value="C:membrane"/>
    <property type="evidence" value="ECO:0007669"/>
    <property type="project" value="UniProtKB-SubCell"/>
</dbReference>
<comment type="subcellular location">
    <subcellularLocation>
        <location evidence="1">Membrane</location>
        <topology evidence="1">Multi-pass membrane protein</topology>
    </subcellularLocation>
</comment>
<dbReference type="InterPro" id="IPR004089">
    <property type="entry name" value="MCPsignal_dom"/>
</dbReference>
<evidence type="ECO:0000259" key="9">
    <source>
        <dbReference type="PROSITE" id="PS50111"/>
    </source>
</evidence>
<dbReference type="CDD" id="cd11386">
    <property type="entry name" value="MCP_signal"/>
    <property type="match status" value="1"/>
</dbReference>
<dbReference type="GO" id="GO:0006935">
    <property type="term" value="P:chemotaxis"/>
    <property type="evidence" value="ECO:0007669"/>
    <property type="project" value="InterPro"/>
</dbReference>
<evidence type="ECO:0000256" key="7">
    <source>
        <dbReference type="PROSITE-ProRule" id="PRU00284"/>
    </source>
</evidence>
<feature type="domain" description="HAMP" evidence="10">
    <location>
        <begin position="338"/>
        <end position="390"/>
    </location>
</feature>
<dbReference type="PANTHER" id="PTHR32089:SF119">
    <property type="entry name" value="METHYL-ACCEPTING CHEMOTAXIS PROTEIN CTPL"/>
    <property type="match status" value="1"/>
</dbReference>
<accession>A0A4R7BCP9</accession>
<dbReference type="SMART" id="SM00304">
    <property type="entry name" value="HAMP"/>
    <property type="match status" value="1"/>
</dbReference>
<keyword evidence="3 8" id="KW-1133">Transmembrane helix</keyword>
<dbReference type="SMART" id="SM00283">
    <property type="entry name" value="MA"/>
    <property type="match status" value="1"/>
</dbReference>
<gene>
    <name evidence="11" type="ORF">DFP86_101214</name>
</gene>
<evidence type="ECO:0000256" key="6">
    <source>
        <dbReference type="ARBA" id="ARBA00029447"/>
    </source>
</evidence>
<dbReference type="GO" id="GO:0004888">
    <property type="term" value="F:transmembrane signaling receptor activity"/>
    <property type="evidence" value="ECO:0007669"/>
    <property type="project" value="InterPro"/>
</dbReference>
<dbReference type="Gene3D" id="1.10.287.950">
    <property type="entry name" value="Methyl-accepting chemotaxis protein"/>
    <property type="match status" value="1"/>
</dbReference>
<comment type="caution">
    <text evidence="11">The sequence shown here is derived from an EMBL/GenBank/DDBJ whole genome shotgun (WGS) entry which is preliminary data.</text>
</comment>